<dbReference type="SUPFAM" id="SSF56059">
    <property type="entry name" value="Glutathione synthetase ATP-binding domain-like"/>
    <property type="match status" value="1"/>
</dbReference>
<keyword evidence="2" id="KW-0547">Nucleotide-binding</keyword>
<evidence type="ECO:0000256" key="4">
    <source>
        <dbReference type="SAM" id="Coils"/>
    </source>
</evidence>
<feature type="compositionally biased region" description="Low complexity" evidence="5">
    <location>
        <begin position="1091"/>
        <end position="1118"/>
    </location>
</feature>
<feature type="region of interest" description="Disordered" evidence="5">
    <location>
        <begin position="602"/>
        <end position="826"/>
    </location>
</feature>
<feature type="region of interest" description="Disordered" evidence="5">
    <location>
        <begin position="371"/>
        <end position="406"/>
    </location>
</feature>
<feature type="coiled-coil region" evidence="4">
    <location>
        <begin position="942"/>
        <end position="970"/>
    </location>
</feature>
<reference evidence="6 7" key="1">
    <citation type="submission" date="2023-09" db="EMBL/GenBank/DDBJ databases">
        <title>Pangenome analysis of Batrachochytrium dendrobatidis and related Chytrids.</title>
        <authorList>
            <person name="Yacoub M.N."/>
            <person name="Stajich J.E."/>
            <person name="James T.Y."/>
        </authorList>
    </citation>
    <scope>NUCLEOTIDE SEQUENCE [LARGE SCALE GENOMIC DNA]</scope>
    <source>
        <strain evidence="6 7">JEL0888</strain>
    </source>
</reference>
<evidence type="ECO:0000313" key="6">
    <source>
        <dbReference type="EMBL" id="KAL2919547.1"/>
    </source>
</evidence>
<keyword evidence="7" id="KW-1185">Reference proteome</keyword>
<feature type="compositionally biased region" description="Low complexity" evidence="5">
    <location>
        <begin position="538"/>
        <end position="551"/>
    </location>
</feature>
<evidence type="ECO:0000256" key="3">
    <source>
        <dbReference type="ARBA" id="ARBA00022840"/>
    </source>
</evidence>
<feature type="compositionally biased region" description="Low complexity" evidence="5">
    <location>
        <begin position="782"/>
        <end position="802"/>
    </location>
</feature>
<feature type="compositionally biased region" description="Low complexity" evidence="5">
    <location>
        <begin position="677"/>
        <end position="696"/>
    </location>
</feature>
<evidence type="ECO:0000256" key="2">
    <source>
        <dbReference type="ARBA" id="ARBA00022741"/>
    </source>
</evidence>
<evidence type="ECO:0000256" key="1">
    <source>
        <dbReference type="ARBA" id="ARBA00022598"/>
    </source>
</evidence>
<feature type="region of interest" description="Disordered" evidence="5">
    <location>
        <begin position="29"/>
        <end position="66"/>
    </location>
</feature>
<feature type="compositionally biased region" description="Acidic residues" evidence="5">
    <location>
        <begin position="611"/>
        <end position="628"/>
    </location>
</feature>
<comment type="caution">
    <text evidence="6">The sequence shown here is derived from an EMBL/GenBank/DDBJ whole genome shotgun (WGS) entry which is preliminary data.</text>
</comment>
<name>A0ABR4NJ36_9FUNG</name>
<dbReference type="EMBL" id="JADGIZ020000003">
    <property type="protein sequence ID" value="KAL2919547.1"/>
    <property type="molecule type" value="Genomic_DNA"/>
</dbReference>
<keyword evidence="1" id="KW-0436">Ligase</keyword>
<dbReference type="PANTHER" id="PTHR12241:SF147">
    <property type="entry name" value="TUBULIN POLYGLUTAMYLASE TTLL7"/>
    <property type="match status" value="1"/>
</dbReference>
<organism evidence="6 7">
    <name type="scientific">Polyrhizophydium stewartii</name>
    <dbReference type="NCBI Taxonomy" id="2732419"/>
    <lineage>
        <taxon>Eukaryota</taxon>
        <taxon>Fungi</taxon>
        <taxon>Fungi incertae sedis</taxon>
        <taxon>Chytridiomycota</taxon>
        <taxon>Chytridiomycota incertae sedis</taxon>
        <taxon>Chytridiomycetes</taxon>
        <taxon>Rhizophydiales</taxon>
        <taxon>Rhizophydiales incertae sedis</taxon>
        <taxon>Polyrhizophydium</taxon>
    </lineage>
</organism>
<protein>
    <submittedName>
        <fullName evidence="6">Tubulin polyglutamylase ttll6</fullName>
    </submittedName>
</protein>
<sequence>MASLGASSTLGPAADAAASLPPYVGPASNNPSATKAATAVTTTTATATTTAAAAAKPRTRRGKRSPPVTINLTNCKYDVVRDCALDFGCKIVEDPAAWCLFWIDTGVSIERVLEMRQHQRINHFPGMHEICRKDHLARNLGRISRLFPKDYNFFPKTWILPSEWSEFKMSHKPRRSQSYIAKPDHGCQGKGIFLFRDPEQVHEHRNSNMIVQSYLSQPCLIDGFKFDLRIYVLVTSVDPLRVFIYRDGLARFATEKYHAPTEKNISSVCMHLTNYAINKHSEKFVVDEETGSKRSIQSVFRQLAEQRGTDTKELWRRISDVVVKTIITVQPQISRGLKSWFPSASSIQCQAAAEAGRGAAAAAAAPGGPSAFVPSGPIPEGSSAPCGPSQAPSTSVAAASTSATPPRGASIESIIANMSIDGIGSQCFEILGFDIFLDAKLKPWVLEVNHSPSFTCDSPLDREIKSGVILGALRLLNLNAALYRRWQKQEKAKSQTRLWKYADAGAGPQAAANAAGSAAAAGKQEAAASSEQISGGAAKASAAKQAPAGAGTSQLSSDGDPMKRIVSVSLTGATVCARSGALGTSGSSNACDVANGADDGDGCGDSAAEYDAGDDDCSDDDDDDDVDDNASHASESVACRQRQQPEPMMLGGGSAMQPPSPPKVPIILVHAGDSAARRATSASSSRRPRSAVSLASTARGTRRQVVGDQDSSSASDASSSSSRCSSRSRSPGGSSGTPHPIGASSMSRLPTRPRAVMGRAIGMTEMRPGRSALHSRSRTFDGVPSSRAGRSGSAGVGAARSATPLDGGGSASSSRPASASHLLRGRATVADTRRECLVGASEYIAGASHSTSSSASSQQWQQQQQQQQHSQRSKQAVAIAQARALDAYHEKYHAALLAKLSEFEDANMGNYERVFPPDDPKKLAKYLYLVSETANWSSETNSTKARREFLQRKREKEELEQRRFEQWKQRRQRANPHVQSKISTSLDKSLTTARRTLSMNDAQLRKRYEAMVRLQGAALSNADVRAVAASPHVAMAMSHVLPPPVLGSAAAPTAASPSGIGMSQASIAGARSLQRRIGLLHHSQKYIRQYGSGPSGSSSPRTSLPPGSSRVSAASSSATVHTGAPEHWQSSSSLSARSSIELASASAAAAAAAAAVAAIRAGVSNVSARRNGGGGGGAPKRDGPGPARPAHAGSQASLHLSLFSAQSSSATLAQTPSSVPTGPGASTPIKHLVPIKINNLNDHFRGGWETHGGGGGGGGSGISVPSRDSVSSIGGMGGTHTSTPFSPALAGMYRSGASVALVRLDSSGAVSGGILGTSHGAALGDRGHAAAASTAMQKNAARHRMQR</sequence>
<feature type="region of interest" description="Disordered" evidence="5">
    <location>
        <begin position="848"/>
        <end position="875"/>
    </location>
</feature>
<keyword evidence="4" id="KW-0175">Coiled coil</keyword>
<feature type="region of interest" description="Disordered" evidence="5">
    <location>
        <begin position="1166"/>
        <end position="1195"/>
    </location>
</feature>
<feature type="region of interest" description="Disordered" evidence="5">
    <location>
        <begin position="1088"/>
        <end position="1132"/>
    </location>
</feature>
<feature type="compositionally biased region" description="Low complexity" evidence="5">
    <location>
        <begin position="811"/>
        <end position="820"/>
    </location>
</feature>
<accession>A0ABR4NJ36</accession>
<evidence type="ECO:0000313" key="7">
    <source>
        <dbReference type="Proteomes" id="UP001527925"/>
    </source>
</evidence>
<dbReference type="InterPro" id="IPR004344">
    <property type="entry name" value="TTL/TTLL_fam"/>
</dbReference>
<dbReference type="Proteomes" id="UP001527925">
    <property type="component" value="Unassembled WGS sequence"/>
</dbReference>
<feature type="compositionally biased region" description="Low complexity" evidence="5">
    <location>
        <begin position="33"/>
        <end position="55"/>
    </location>
</feature>
<dbReference type="PROSITE" id="PS51221">
    <property type="entry name" value="TTL"/>
    <property type="match status" value="1"/>
</dbReference>
<dbReference type="Gene3D" id="3.30.470.20">
    <property type="entry name" value="ATP-grasp fold, B domain"/>
    <property type="match status" value="1"/>
</dbReference>
<keyword evidence="3" id="KW-0067">ATP-binding</keyword>
<proteinExistence type="predicted"/>
<evidence type="ECO:0000256" key="5">
    <source>
        <dbReference type="SAM" id="MobiDB-lite"/>
    </source>
</evidence>
<feature type="compositionally biased region" description="Low complexity" evidence="5">
    <location>
        <begin position="388"/>
        <end position="406"/>
    </location>
</feature>
<feature type="compositionally biased region" description="Low complexity" evidence="5">
    <location>
        <begin position="711"/>
        <end position="732"/>
    </location>
</feature>
<gene>
    <name evidence="6" type="primary">TTLL6</name>
    <name evidence="6" type="ORF">HK105_201194</name>
</gene>
<feature type="region of interest" description="Disordered" evidence="5">
    <location>
        <begin position="538"/>
        <end position="560"/>
    </location>
</feature>
<dbReference type="Pfam" id="PF03133">
    <property type="entry name" value="TTL"/>
    <property type="match status" value="2"/>
</dbReference>
<dbReference type="PANTHER" id="PTHR12241">
    <property type="entry name" value="TUBULIN POLYGLUTAMYLASE"/>
    <property type="match status" value="1"/>
</dbReference>
<feature type="compositionally biased region" description="Low complexity" evidence="5">
    <location>
        <begin position="1184"/>
        <end position="1195"/>
    </location>
</feature>